<feature type="domain" description="Major facilitator superfamily (MFS) profile" evidence="7">
    <location>
        <begin position="1"/>
        <end position="203"/>
    </location>
</feature>
<dbReference type="PANTHER" id="PTHR23513:SF11">
    <property type="entry name" value="STAPHYLOFERRIN A TRANSPORTER"/>
    <property type="match status" value="1"/>
</dbReference>
<feature type="transmembrane region" description="Helical" evidence="6">
    <location>
        <begin position="385"/>
        <end position="403"/>
    </location>
</feature>
<evidence type="ECO:0000256" key="2">
    <source>
        <dbReference type="ARBA" id="ARBA00022475"/>
    </source>
</evidence>
<protein>
    <submittedName>
        <fullName evidence="8">MFS transporter</fullName>
    </submittedName>
</protein>
<feature type="transmembrane region" description="Helical" evidence="6">
    <location>
        <begin position="178"/>
        <end position="198"/>
    </location>
</feature>
<feature type="transmembrane region" description="Helical" evidence="6">
    <location>
        <begin position="112"/>
        <end position="137"/>
    </location>
</feature>
<accession>A0A4R4YNJ0</accession>
<dbReference type="CDD" id="cd06173">
    <property type="entry name" value="MFS_MefA_like"/>
    <property type="match status" value="1"/>
</dbReference>
<organism evidence="8 9">
    <name type="scientific">Kribbella antibiotica</name>
    <dbReference type="NCBI Taxonomy" id="190195"/>
    <lineage>
        <taxon>Bacteria</taxon>
        <taxon>Bacillati</taxon>
        <taxon>Actinomycetota</taxon>
        <taxon>Actinomycetes</taxon>
        <taxon>Propionibacteriales</taxon>
        <taxon>Kribbellaceae</taxon>
        <taxon>Kribbella</taxon>
    </lineage>
</organism>
<dbReference type="InterPro" id="IPR036259">
    <property type="entry name" value="MFS_trans_sf"/>
</dbReference>
<dbReference type="Pfam" id="PF07690">
    <property type="entry name" value="MFS_1"/>
    <property type="match status" value="1"/>
</dbReference>
<dbReference type="InterPro" id="IPR020846">
    <property type="entry name" value="MFS_dom"/>
</dbReference>
<evidence type="ECO:0000256" key="6">
    <source>
        <dbReference type="SAM" id="Phobius"/>
    </source>
</evidence>
<reference evidence="8 9" key="1">
    <citation type="submission" date="2019-03" db="EMBL/GenBank/DDBJ databases">
        <title>Draft genome sequences of novel Actinobacteria.</title>
        <authorList>
            <person name="Sahin N."/>
            <person name="Ay H."/>
            <person name="Saygin H."/>
        </authorList>
    </citation>
    <scope>NUCLEOTIDE SEQUENCE [LARGE SCALE GENOMIC DNA]</scope>
    <source>
        <strain evidence="8 9">JCM 13523</strain>
    </source>
</reference>
<dbReference type="SUPFAM" id="SSF103473">
    <property type="entry name" value="MFS general substrate transporter"/>
    <property type="match status" value="1"/>
</dbReference>
<feature type="transmembrane region" description="Helical" evidence="6">
    <location>
        <begin position="319"/>
        <end position="338"/>
    </location>
</feature>
<dbReference type="OrthoDB" id="4528313at2"/>
<dbReference type="AlphaFoldDB" id="A0A4R4YNJ0"/>
<dbReference type="InterPro" id="IPR011701">
    <property type="entry name" value="MFS"/>
</dbReference>
<dbReference type="GO" id="GO:0022857">
    <property type="term" value="F:transmembrane transporter activity"/>
    <property type="evidence" value="ECO:0007669"/>
    <property type="project" value="InterPro"/>
</dbReference>
<dbReference type="Gene3D" id="1.20.1250.20">
    <property type="entry name" value="MFS general substrate transporter like domains"/>
    <property type="match status" value="1"/>
</dbReference>
<keyword evidence="5 6" id="KW-0472">Membrane</keyword>
<dbReference type="PANTHER" id="PTHR23513">
    <property type="entry name" value="INTEGRAL MEMBRANE EFFLUX PROTEIN-RELATED"/>
    <property type="match status" value="1"/>
</dbReference>
<keyword evidence="4 6" id="KW-1133">Transmembrane helix</keyword>
<evidence type="ECO:0000256" key="3">
    <source>
        <dbReference type="ARBA" id="ARBA00022692"/>
    </source>
</evidence>
<evidence type="ECO:0000256" key="1">
    <source>
        <dbReference type="ARBA" id="ARBA00004651"/>
    </source>
</evidence>
<evidence type="ECO:0000313" key="9">
    <source>
        <dbReference type="Proteomes" id="UP000295124"/>
    </source>
</evidence>
<feature type="transmembrane region" description="Helical" evidence="6">
    <location>
        <begin position="292"/>
        <end position="313"/>
    </location>
</feature>
<keyword evidence="9" id="KW-1185">Reference proteome</keyword>
<feature type="transmembrane region" description="Helical" evidence="6">
    <location>
        <begin position="266"/>
        <end position="285"/>
    </location>
</feature>
<name>A0A4R4YNJ0_9ACTN</name>
<dbReference type="EMBL" id="SMKX01000169">
    <property type="protein sequence ID" value="TDD46621.1"/>
    <property type="molecule type" value="Genomic_DNA"/>
</dbReference>
<feature type="transmembrane region" description="Helical" evidence="6">
    <location>
        <begin position="229"/>
        <end position="254"/>
    </location>
</feature>
<feature type="transmembrane region" description="Helical" evidence="6">
    <location>
        <begin position="359"/>
        <end position="379"/>
    </location>
</feature>
<feature type="transmembrane region" description="Helical" evidence="6">
    <location>
        <begin position="85"/>
        <end position="106"/>
    </location>
</feature>
<comment type="caution">
    <text evidence="8">The sequence shown here is derived from an EMBL/GenBank/DDBJ whole genome shotgun (WGS) entry which is preliminary data.</text>
</comment>
<keyword evidence="2" id="KW-1003">Cell membrane</keyword>
<comment type="subcellular location">
    <subcellularLocation>
        <location evidence="1">Cell membrane</location>
        <topology evidence="1">Multi-pass membrane protein</topology>
    </subcellularLocation>
</comment>
<evidence type="ECO:0000313" key="8">
    <source>
        <dbReference type="EMBL" id="TDD46621.1"/>
    </source>
</evidence>
<feature type="transmembrane region" description="Helical" evidence="6">
    <location>
        <begin position="58"/>
        <end position="78"/>
    </location>
</feature>
<dbReference type="RefSeq" id="WP_132175789.1">
    <property type="nucleotide sequence ID" value="NZ_SMKX01000169.1"/>
</dbReference>
<dbReference type="PROSITE" id="PS50850">
    <property type="entry name" value="MFS"/>
    <property type="match status" value="1"/>
</dbReference>
<evidence type="ECO:0000256" key="5">
    <source>
        <dbReference type="ARBA" id="ARBA00023136"/>
    </source>
</evidence>
<evidence type="ECO:0000256" key="4">
    <source>
        <dbReference type="ARBA" id="ARBA00022989"/>
    </source>
</evidence>
<evidence type="ECO:0000259" key="7">
    <source>
        <dbReference type="PROSITE" id="PS50850"/>
    </source>
</evidence>
<keyword evidence="3 6" id="KW-0812">Transmembrane</keyword>
<dbReference type="GO" id="GO:0005886">
    <property type="term" value="C:plasma membrane"/>
    <property type="evidence" value="ECO:0007669"/>
    <property type="project" value="UniProtKB-SubCell"/>
</dbReference>
<proteinExistence type="predicted"/>
<feature type="transmembrane region" description="Helical" evidence="6">
    <location>
        <begin position="20"/>
        <end position="46"/>
    </location>
</feature>
<dbReference type="Proteomes" id="UP000295124">
    <property type="component" value="Unassembled WGS sequence"/>
</dbReference>
<gene>
    <name evidence="8" type="ORF">E1263_36125</name>
</gene>
<feature type="transmembrane region" description="Helical" evidence="6">
    <location>
        <begin position="149"/>
        <end position="172"/>
    </location>
</feature>
<sequence length="421" mass="43304">MLWKPLAPTGDLALLRDSPFLLLLVGRFVAILASVAAPVALAFGVLAAPGGTPTRLSIVMACESIPLLAFVLVGGVIADRVQRSRVVVVGLVLSAVSFGSIGAMLVQGAPSWWLVGGAAAVSGIGIAVMNPALAAIVPELVPVEQLHAANSIIGVARNVARILGVVTAGLLVTLLGGGWTLVGCGTALLLAAAPFAFLRPRRVLAHSASGKSLFGDLRDGWTEFRSREWVWVVVLQSSLHFACYGAAIGVIGPALVTAELGGAKTWSWLLACESAGTLAGAVLALRWKPERTILASVIAVAVTMPTPFILLGLDAPLPAVLVAIFFTGVGMSLIAVLWSVTVQLKIPAHALSRVSSYDALGSLLMSPLALMLAGPAVALLGARPAMLLCGALLVVITASGLISRDVRTVKLNQPEPPVEEP</sequence>